<evidence type="ECO:0000313" key="2">
    <source>
        <dbReference type="Proteomes" id="UP000051679"/>
    </source>
</evidence>
<dbReference type="STRING" id="1291052.FC18_GL000822"/>
<sequence>MSESMIDILKRLSEARIKGQQVTVATMDKQKCKGTVKEIIPGQVKPFADRSVILVQTKKGIKRIPGYAITRVAYN</sequence>
<dbReference type="EMBL" id="AYYO01000010">
    <property type="protein sequence ID" value="KRM56036.1"/>
    <property type="molecule type" value="Genomic_DNA"/>
</dbReference>
<protein>
    <submittedName>
        <fullName evidence="1">Uncharacterized protein</fullName>
    </submittedName>
</protein>
<organism evidence="1 2">
    <name type="scientific">Lacticaseibacillus sharpeae JCM 1186 = DSM 20505</name>
    <dbReference type="NCBI Taxonomy" id="1291052"/>
    <lineage>
        <taxon>Bacteria</taxon>
        <taxon>Bacillati</taxon>
        <taxon>Bacillota</taxon>
        <taxon>Bacilli</taxon>
        <taxon>Lactobacillales</taxon>
        <taxon>Lactobacillaceae</taxon>
        <taxon>Lacticaseibacillus</taxon>
    </lineage>
</organism>
<comment type="caution">
    <text evidence="1">The sequence shown here is derived from an EMBL/GenBank/DDBJ whole genome shotgun (WGS) entry which is preliminary data.</text>
</comment>
<keyword evidence="2" id="KW-1185">Reference proteome</keyword>
<dbReference type="RefSeq" id="WP_054676193.1">
    <property type="nucleotide sequence ID" value="NZ_AYYO01000010.1"/>
</dbReference>
<dbReference type="PATRIC" id="fig|1291052.5.peg.837"/>
<gene>
    <name evidence="1" type="ORF">FC18_GL000822</name>
</gene>
<proteinExistence type="predicted"/>
<reference evidence="1 2" key="1">
    <citation type="journal article" date="2015" name="Genome Announc.">
        <title>Expanding the biotechnology potential of lactobacilli through comparative genomics of 213 strains and associated genera.</title>
        <authorList>
            <person name="Sun Z."/>
            <person name="Harris H.M."/>
            <person name="McCann A."/>
            <person name="Guo C."/>
            <person name="Argimon S."/>
            <person name="Zhang W."/>
            <person name="Yang X."/>
            <person name="Jeffery I.B."/>
            <person name="Cooney J.C."/>
            <person name="Kagawa T.F."/>
            <person name="Liu W."/>
            <person name="Song Y."/>
            <person name="Salvetti E."/>
            <person name="Wrobel A."/>
            <person name="Rasinkangas P."/>
            <person name="Parkhill J."/>
            <person name="Rea M.C."/>
            <person name="O'Sullivan O."/>
            <person name="Ritari J."/>
            <person name="Douillard F.P."/>
            <person name="Paul Ross R."/>
            <person name="Yang R."/>
            <person name="Briner A.E."/>
            <person name="Felis G.E."/>
            <person name="de Vos W.M."/>
            <person name="Barrangou R."/>
            <person name="Klaenhammer T.R."/>
            <person name="Caufield P.W."/>
            <person name="Cui Y."/>
            <person name="Zhang H."/>
            <person name="O'Toole P.W."/>
        </authorList>
    </citation>
    <scope>NUCLEOTIDE SEQUENCE [LARGE SCALE GENOMIC DNA]</scope>
    <source>
        <strain evidence="1 2">DSM 20505</strain>
    </source>
</reference>
<dbReference type="AlphaFoldDB" id="A0A0R1ZS59"/>
<dbReference type="OrthoDB" id="2318059at2"/>
<evidence type="ECO:0000313" key="1">
    <source>
        <dbReference type="EMBL" id="KRM56036.1"/>
    </source>
</evidence>
<dbReference type="Proteomes" id="UP000051679">
    <property type="component" value="Unassembled WGS sequence"/>
</dbReference>
<accession>A0A0R1ZS59</accession>
<name>A0A0R1ZS59_9LACO</name>